<evidence type="ECO:0008006" key="3">
    <source>
        <dbReference type="Google" id="ProtNLM"/>
    </source>
</evidence>
<evidence type="ECO:0000313" key="2">
    <source>
        <dbReference type="Proteomes" id="UP000676951"/>
    </source>
</evidence>
<name>A0A975P198_9BRAD</name>
<evidence type="ECO:0000313" key="1">
    <source>
        <dbReference type="EMBL" id="QWG25233.1"/>
    </source>
</evidence>
<dbReference type="AlphaFoldDB" id="A0A975P198"/>
<gene>
    <name evidence="1" type="ORF">KMZ93_10310</name>
</gene>
<dbReference type="Proteomes" id="UP000676951">
    <property type="component" value="Chromosome"/>
</dbReference>
<sequence>MRRVVVRLALIAGGAFVLASCGIADSRSPVPEFMRSQAAEPPPPEPPPDVKRLVREKLDSVFLAASNPRHVRVSPPHREVRGTGWTACVRAELTSVIGKPLGAETYRLVISSGLIIDRRRAEADDDCASESYEPI</sequence>
<protein>
    <recommendedName>
        <fullName evidence="3">Lipoprotein</fullName>
    </recommendedName>
</protein>
<dbReference type="EMBL" id="CP076136">
    <property type="protein sequence ID" value="QWG25233.1"/>
    <property type="molecule type" value="Genomic_DNA"/>
</dbReference>
<reference evidence="1 2" key="1">
    <citation type="submission" date="2021-06" db="EMBL/GenBank/DDBJ databases">
        <title>Bradyrhizobium sp. S2-11-4 Genome sequencing.</title>
        <authorList>
            <person name="Jin L."/>
        </authorList>
    </citation>
    <scope>NUCLEOTIDE SEQUENCE [LARGE SCALE GENOMIC DNA]</scope>
    <source>
        <strain evidence="1 2">S2-11-4</strain>
    </source>
</reference>
<dbReference type="PROSITE" id="PS51257">
    <property type="entry name" value="PROKAR_LIPOPROTEIN"/>
    <property type="match status" value="1"/>
</dbReference>
<proteinExistence type="predicted"/>
<keyword evidence="2" id="KW-1185">Reference proteome</keyword>
<organism evidence="1 2">
    <name type="scientific">Bradyrhizobium sediminis</name>
    <dbReference type="NCBI Taxonomy" id="2840469"/>
    <lineage>
        <taxon>Bacteria</taxon>
        <taxon>Pseudomonadati</taxon>
        <taxon>Pseudomonadota</taxon>
        <taxon>Alphaproteobacteria</taxon>
        <taxon>Hyphomicrobiales</taxon>
        <taxon>Nitrobacteraceae</taxon>
        <taxon>Bradyrhizobium</taxon>
    </lineage>
</organism>
<dbReference type="RefSeq" id="WP_215605971.1">
    <property type="nucleotide sequence ID" value="NZ_CP076136.1"/>
</dbReference>
<accession>A0A975P198</accession>